<keyword evidence="3" id="KW-1185">Reference proteome</keyword>
<evidence type="ECO:0000313" key="3">
    <source>
        <dbReference type="Proteomes" id="UP000499080"/>
    </source>
</evidence>
<feature type="compositionally biased region" description="Polar residues" evidence="1">
    <location>
        <begin position="45"/>
        <end position="58"/>
    </location>
</feature>
<comment type="caution">
    <text evidence="2">The sequence shown here is derived from an EMBL/GenBank/DDBJ whole genome shotgun (WGS) entry which is preliminary data.</text>
</comment>
<gene>
    <name evidence="2" type="ORF">AVEN_179782_1</name>
</gene>
<evidence type="ECO:0000313" key="2">
    <source>
        <dbReference type="EMBL" id="GBM03919.1"/>
    </source>
</evidence>
<sequence>AGLCFLDPTDFSEDPSRQFEDRFLLRELNKALAAFTYDKEEANSRRASLTSKSQSVSRRGSDQARRGELRKKFSSQNSS</sequence>
<proteinExistence type="predicted"/>
<feature type="compositionally biased region" description="Basic and acidic residues" evidence="1">
    <location>
        <begin position="59"/>
        <end position="71"/>
    </location>
</feature>
<accession>A0A4Y2CIB6</accession>
<evidence type="ECO:0000256" key="1">
    <source>
        <dbReference type="SAM" id="MobiDB-lite"/>
    </source>
</evidence>
<feature type="non-terminal residue" evidence="2">
    <location>
        <position position="79"/>
    </location>
</feature>
<protein>
    <submittedName>
        <fullName evidence="2">Uncharacterized protein</fullName>
    </submittedName>
</protein>
<feature type="non-terminal residue" evidence="2">
    <location>
        <position position="1"/>
    </location>
</feature>
<name>A0A4Y2CIB6_ARAVE</name>
<organism evidence="2 3">
    <name type="scientific">Araneus ventricosus</name>
    <name type="common">Orbweaver spider</name>
    <name type="synonym">Epeira ventricosa</name>
    <dbReference type="NCBI Taxonomy" id="182803"/>
    <lineage>
        <taxon>Eukaryota</taxon>
        <taxon>Metazoa</taxon>
        <taxon>Ecdysozoa</taxon>
        <taxon>Arthropoda</taxon>
        <taxon>Chelicerata</taxon>
        <taxon>Arachnida</taxon>
        <taxon>Araneae</taxon>
        <taxon>Araneomorphae</taxon>
        <taxon>Entelegynae</taxon>
        <taxon>Araneoidea</taxon>
        <taxon>Araneidae</taxon>
        <taxon>Araneus</taxon>
    </lineage>
</organism>
<dbReference type="EMBL" id="BGPR01086568">
    <property type="protein sequence ID" value="GBM03919.1"/>
    <property type="molecule type" value="Genomic_DNA"/>
</dbReference>
<dbReference type="Proteomes" id="UP000499080">
    <property type="component" value="Unassembled WGS sequence"/>
</dbReference>
<reference evidence="2 3" key="1">
    <citation type="journal article" date="2019" name="Sci. Rep.">
        <title>Orb-weaving spider Araneus ventricosus genome elucidates the spidroin gene catalogue.</title>
        <authorList>
            <person name="Kono N."/>
            <person name="Nakamura H."/>
            <person name="Ohtoshi R."/>
            <person name="Moran D.A.P."/>
            <person name="Shinohara A."/>
            <person name="Yoshida Y."/>
            <person name="Fujiwara M."/>
            <person name="Mori M."/>
            <person name="Tomita M."/>
            <person name="Arakawa K."/>
        </authorList>
    </citation>
    <scope>NUCLEOTIDE SEQUENCE [LARGE SCALE GENOMIC DNA]</scope>
</reference>
<feature type="region of interest" description="Disordered" evidence="1">
    <location>
        <begin position="41"/>
        <end position="79"/>
    </location>
</feature>
<dbReference type="OrthoDB" id="6154436at2759"/>
<dbReference type="AlphaFoldDB" id="A0A4Y2CIB6"/>